<feature type="region of interest" description="Disordered" evidence="1">
    <location>
        <begin position="20"/>
        <end position="55"/>
    </location>
</feature>
<dbReference type="AlphaFoldDB" id="A0A7I8VDB6"/>
<protein>
    <submittedName>
        <fullName evidence="2">Uncharacterized protein</fullName>
    </submittedName>
</protein>
<comment type="caution">
    <text evidence="2">The sequence shown here is derived from an EMBL/GenBank/DDBJ whole genome shotgun (WGS) entry which is preliminary data.</text>
</comment>
<evidence type="ECO:0000313" key="3">
    <source>
        <dbReference type="Proteomes" id="UP000549394"/>
    </source>
</evidence>
<evidence type="ECO:0000313" key="2">
    <source>
        <dbReference type="EMBL" id="CAD5114332.1"/>
    </source>
</evidence>
<feature type="compositionally biased region" description="Polar residues" evidence="1">
    <location>
        <begin position="25"/>
        <end position="37"/>
    </location>
</feature>
<dbReference type="Proteomes" id="UP000549394">
    <property type="component" value="Unassembled WGS sequence"/>
</dbReference>
<evidence type="ECO:0000256" key="1">
    <source>
        <dbReference type="SAM" id="MobiDB-lite"/>
    </source>
</evidence>
<proteinExistence type="predicted"/>
<dbReference type="EMBL" id="CAJFCJ010000005">
    <property type="protein sequence ID" value="CAD5114332.1"/>
    <property type="molecule type" value="Genomic_DNA"/>
</dbReference>
<reference evidence="2 3" key="1">
    <citation type="submission" date="2020-08" db="EMBL/GenBank/DDBJ databases">
        <authorList>
            <person name="Hejnol A."/>
        </authorList>
    </citation>
    <scope>NUCLEOTIDE SEQUENCE [LARGE SCALE GENOMIC DNA]</scope>
</reference>
<name>A0A7I8VDB6_9ANNE</name>
<sequence>MASIPFAAYKAGSIHENMRKAMRSRASSGSSVPQKTTPAIPMKQKSESFSERGTGGVFDNLRKLVLSKRASSDESV</sequence>
<keyword evidence="3" id="KW-1185">Reference proteome</keyword>
<gene>
    <name evidence="2" type="ORF">DGYR_LOCUS3186</name>
</gene>
<accession>A0A7I8VDB6</accession>
<organism evidence="2 3">
    <name type="scientific">Dimorphilus gyrociliatus</name>
    <dbReference type="NCBI Taxonomy" id="2664684"/>
    <lineage>
        <taxon>Eukaryota</taxon>
        <taxon>Metazoa</taxon>
        <taxon>Spiralia</taxon>
        <taxon>Lophotrochozoa</taxon>
        <taxon>Annelida</taxon>
        <taxon>Polychaeta</taxon>
        <taxon>Polychaeta incertae sedis</taxon>
        <taxon>Dinophilidae</taxon>
        <taxon>Dimorphilus</taxon>
    </lineage>
</organism>